<evidence type="ECO:0000313" key="3">
    <source>
        <dbReference type="Proteomes" id="UP000233256"/>
    </source>
</evidence>
<proteinExistence type="predicted"/>
<dbReference type="GO" id="GO:0004792">
    <property type="term" value="F:thiosulfate-cyanide sulfurtransferase activity"/>
    <property type="evidence" value="ECO:0007669"/>
    <property type="project" value="TreeGrafter"/>
</dbReference>
<comment type="caution">
    <text evidence="2">The sequence shown here is derived from an EMBL/GenBank/DDBJ whole genome shotgun (WGS) entry which is preliminary data.</text>
</comment>
<organism evidence="2 3">
    <name type="scientific">Candidatus Wallbacteria bacterium HGW-Wallbacteria-1</name>
    <dbReference type="NCBI Taxonomy" id="2013854"/>
    <lineage>
        <taxon>Bacteria</taxon>
        <taxon>Candidatus Walliibacteriota</taxon>
    </lineage>
</organism>
<protein>
    <submittedName>
        <fullName evidence="2">Sulfurtransferase</fullName>
    </submittedName>
</protein>
<dbReference type="Pfam" id="PF00581">
    <property type="entry name" value="Rhodanese"/>
    <property type="match status" value="1"/>
</dbReference>
<sequence length="93" mass="9741">MKKAGALIIDVRTPQEYSADGGVRGAVNIPLQLIQDGTASLPGDMNTAILVYCRSGSRSSAARQLLIKMGYTSVENLGSLGSARDIMEKAAAE</sequence>
<name>A0A2N1PPV5_9BACT</name>
<keyword evidence="2" id="KW-0808">Transferase</keyword>
<evidence type="ECO:0000313" key="2">
    <source>
        <dbReference type="EMBL" id="PKK90366.1"/>
    </source>
</evidence>
<dbReference type="PANTHER" id="PTHR44086">
    <property type="entry name" value="THIOSULFATE SULFURTRANSFERASE RDL2, MITOCHONDRIAL-RELATED"/>
    <property type="match status" value="1"/>
</dbReference>
<accession>A0A2N1PPV5</accession>
<dbReference type="Proteomes" id="UP000233256">
    <property type="component" value="Unassembled WGS sequence"/>
</dbReference>
<dbReference type="CDD" id="cd00158">
    <property type="entry name" value="RHOD"/>
    <property type="match status" value="1"/>
</dbReference>
<dbReference type="EMBL" id="PGXC01000006">
    <property type="protein sequence ID" value="PKK90366.1"/>
    <property type="molecule type" value="Genomic_DNA"/>
</dbReference>
<dbReference type="InterPro" id="IPR036873">
    <property type="entry name" value="Rhodanese-like_dom_sf"/>
</dbReference>
<dbReference type="InterPro" id="IPR001763">
    <property type="entry name" value="Rhodanese-like_dom"/>
</dbReference>
<dbReference type="AlphaFoldDB" id="A0A2N1PPV5"/>
<evidence type="ECO:0000259" key="1">
    <source>
        <dbReference type="PROSITE" id="PS50206"/>
    </source>
</evidence>
<reference evidence="2 3" key="1">
    <citation type="journal article" date="2017" name="ISME J.">
        <title>Potential for microbial H2 and metal transformations associated with novel bacteria and archaea in deep terrestrial subsurface sediments.</title>
        <authorList>
            <person name="Hernsdorf A.W."/>
            <person name="Amano Y."/>
            <person name="Miyakawa K."/>
            <person name="Ise K."/>
            <person name="Suzuki Y."/>
            <person name="Anantharaman K."/>
            <person name="Probst A."/>
            <person name="Burstein D."/>
            <person name="Thomas B.C."/>
            <person name="Banfield J.F."/>
        </authorList>
    </citation>
    <scope>NUCLEOTIDE SEQUENCE [LARGE SCALE GENOMIC DNA]</scope>
    <source>
        <strain evidence="2">HGW-Wallbacteria-1</strain>
    </source>
</reference>
<dbReference type="SUPFAM" id="SSF52821">
    <property type="entry name" value="Rhodanese/Cell cycle control phosphatase"/>
    <property type="match status" value="1"/>
</dbReference>
<dbReference type="SMART" id="SM00450">
    <property type="entry name" value="RHOD"/>
    <property type="match status" value="1"/>
</dbReference>
<dbReference type="Gene3D" id="3.40.250.10">
    <property type="entry name" value="Rhodanese-like domain"/>
    <property type="match status" value="1"/>
</dbReference>
<dbReference type="PROSITE" id="PS50206">
    <property type="entry name" value="RHODANESE_3"/>
    <property type="match status" value="1"/>
</dbReference>
<dbReference type="PANTHER" id="PTHR44086:SF10">
    <property type="entry name" value="THIOSULFATE SULFURTRANSFERASE_RHODANESE-LIKE DOMAIN-CONTAINING PROTEIN 3"/>
    <property type="match status" value="1"/>
</dbReference>
<gene>
    <name evidence="2" type="ORF">CVV64_10330</name>
</gene>
<feature type="domain" description="Rhodanese" evidence="1">
    <location>
        <begin position="2"/>
        <end position="89"/>
    </location>
</feature>